<name>A0AAJ7U4H8_PETMA</name>
<evidence type="ECO:0000259" key="4">
    <source>
        <dbReference type="PROSITE" id="PS50011"/>
    </source>
</evidence>
<dbReference type="InterPro" id="IPR011009">
    <property type="entry name" value="Kinase-like_dom_sf"/>
</dbReference>
<accession>A0AAJ7U4H8</accession>
<dbReference type="GO" id="GO:0004672">
    <property type="term" value="F:protein kinase activity"/>
    <property type="evidence" value="ECO:0007669"/>
    <property type="project" value="InterPro"/>
</dbReference>
<dbReference type="GO" id="GO:0005524">
    <property type="term" value="F:ATP binding"/>
    <property type="evidence" value="ECO:0007669"/>
    <property type="project" value="UniProtKB-KW"/>
</dbReference>
<feature type="compositionally biased region" description="Basic and acidic residues" evidence="3">
    <location>
        <begin position="680"/>
        <end position="701"/>
    </location>
</feature>
<protein>
    <submittedName>
        <fullName evidence="6">Interleukin-1 receptor-associated kinase-like 2</fullName>
    </submittedName>
</protein>
<feature type="compositionally biased region" description="Basic and acidic residues" evidence="3">
    <location>
        <begin position="759"/>
        <end position="768"/>
    </location>
</feature>
<evidence type="ECO:0000256" key="3">
    <source>
        <dbReference type="SAM" id="MobiDB-lite"/>
    </source>
</evidence>
<feature type="region of interest" description="Disordered" evidence="3">
    <location>
        <begin position="180"/>
        <end position="222"/>
    </location>
</feature>
<gene>
    <name evidence="6" type="primary">LOC116952675</name>
</gene>
<keyword evidence="1" id="KW-0547">Nucleotide-binding</keyword>
<evidence type="ECO:0000313" key="6">
    <source>
        <dbReference type="RefSeq" id="XP_032828137.1"/>
    </source>
</evidence>
<dbReference type="PANTHER" id="PTHR27001:SF939">
    <property type="entry name" value="INTERLEUKIN 1 RECEPTOR ASSOCIATED KINASE 1"/>
    <property type="match status" value="1"/>
</dbReference>
<dbReference type="InterPro" id="IPR011029">
    <property type="entry name" value="DEATH-like_dom_sf"/>
</dbReference>
<feature type="region of interest" description="Disordered" evidence="3">
    <location>
        <begin position="748"/>
        <end position="832"/>
    </location>
</feature>
<dbReference type="RefSeq" id="XP_032828137.1">
    <property type="nucleotide sequence ID" value="XM_032972246.1"/>
</dbReference>
<dbReference type="PANTHER" id="PTHR27001">
    <property type="entry name" value="OS01G0253100 PROTEIN"/>
    <property type="match status" value="1"/>
</dbReference>
<reference evidence="6" key="1">
    <citation type="submission" date="2025-08" db="UniProtKB">
        <authorList>
            <consortium name="RefSeq"/>
        </authorList>
    </citation>
    <scope>IDENTIFICATION</scope>
    <source>
        <tissue evidence="6">Sperm</tissue>
    </source>
</reference>
<organism evidence="5 6">
    <name type="scientific">Petromyzon marinus</name>
    <name type="common">Sea lamprey</name>
    <dbReference type="NCBI Taxonomy" id="7757"/>
    <lineage>
        <taxon>Eukaryota</taxon>
        <taxon>Metazoa</taxon>
        <taxon>Chordata</taxon>
        <taxon>Craniata</taxon>
        <taxon>Vertebrata</taxon>
        <taxon>Cyclostomata</taxon>
        <taxon>Hyperoartia</taxon>
        <taxon>Petromyzontiformes</taxon>
        <taxon>Petromyzontidae</taxon>
        <taxon>Petromyzon</taxon>
    </lineage>
</organism>
<dbReference type="GeneID" id="116952675"/>
<dbReference type="Gene3D" id="3.30.200.20">
    <property type="entry name" value="Phosphorylase Kinase, domain 1"/>
    <property type="match status" value="1"/>
</dbReference>
<dbReference type="GO" id="GO:0007165">
    <property type="term" value="P:signal transduction"/>
    <property type="evidence" value="ECO:0007669"/>
    <property type="project" value="InterPro"/>
</dbReference>
<dbReference type="Gene3D" id="1.10.510.10">
    <property type="entry name" value="Transferase(Phosphotransferase) domain 1"/>
    <property type="match status" value="1"/>
</dbReference>
<evidence type="ECO:0000256" key="1">
    <source>
        <dbReference type="ARBA" id="ARBA00022741"/>
    </source>
</evidence>
<feature type="compositionally biased region" description="Polar residues" evidence="3">
    <location>
        <begin position="205"/>
        <end position="222"/>
    </location>
</feature>
<dbReference type="Pfam" id="PF00069">
    <property type="entry name" value="Pkinase"/>
    <property type="match status" value="1"/>
</dbReference>
<keyword evidence="5" id="KW-1185">Reference proteome</keyword>
<feature type="region of interest" description="Disordered" evidence="3">
    <location>
        <begin position="680"/>
        <end position="723"/>
    </location>
</feature>
<evidence type="ECO:0000313" key="5">
    <source>
        <dbReference type="Proteomes" id="UP001318040"/>
    </source>
</evidence>
<dbReference type="Proteomes" id="UP001318040">
    <property type="component" value="Chromosome 48"/>
</dbReference>
<dbReference type="PROSITE" id="PS50011">
    <property type="entry name" value="PROTEIN_KINASE_DOM"/>
    <property type="match status" value="1"/>
</dbReference>
<proteinExistence type="predicted"/>
<feature type="domain" description="Protein kinase" evidence="4">
    <location>
        <begin position="244"/>
        <end position="525"/>
    </location>
</feature>
<dbReference type="SUPFAM" id="SSF56112">
    <property type="entry name" value="Protein kinase-like (PK-like)"/>
    <property type="match status" value="1"/>
</dbReference>
<dbReference type="Pfam" id="PF00531">
    <property type="entry name" value="Death"/>
    <property type="match status" value="1"/>
</dbReference>
<dbReference type="SUPFAM" id="SSF47986">
    <property type="entry name" value="DEATH domain"/>
    <property type="match status" value="1"/>
</dbReference>
<dbReference type="InterPro" id="IPR000719">
    <property type="entry name" value="Prot_kinase_dom"/>
</dbReference>
<dbReference type="GO" id="GO:0005886">
    <property type="term" value="C:plasma membrane"/>
    <property type="evidence" value="ECO:0007669"/>
    <property type="project" value="TreeGrafter"/>
</dbReference>
<dbReference type="Gene3D" id="1.10.533.10">
    <property type="entry name" value="Death Domain, Fas"/>
    <property type="match status" value="1"/>
</dbReference>
<feature type="compositionally biased region" description="Low complexity" evidence="3">
    <location>
        <begin position="714"/>
        <end position="723"/>
    </location>
</feature>
<dbReference type="AlphaFoldDB" id="A0AAJ7U4H8"/>
<dbReference type="KEGG" id="pmrn:116952675"/>
<dbReference type="InterPro" id="IPR000488">
    <property type="entry name" value="Death_dom"/>
</dbReference>
<evidence type="ECO:0000256" key="2">
    <source>
        <dbReference type="ARBA" id="ARBA00022840"/>
    </source>
</evidence>
<keyword evidence="2" id="KW-0067">ATP-binding</keyword>
<sequence length="871" mass="93657">MEPTWSRLHVHELPPAVFFGVARILDSCDSVSGARHFAAHVLDDQMKVREIENSRRGHSMAEEVLWLWAQKNATVHDLLQVLIAIENHRCVEYLQRELTGSPSAHPRHSLPGASLPPPDHHHSVPASPDFAREAVPPTPDGGVEMDEPGVLLLPPHPPSHSFCSLKCYKQHLLQPRDPIKCADHTSATPSPLSVAPQGNPKEKGTTINNLSQPPSSKVSASLQAEPESWLRFSHDMVCSGTQNFSEGRKIGEGSLGTVYGAFICQTDYAAKLLRQTGRFKEEGAWKVVESEARNLSQLKHPNIIVLAGYSQKDEQCCLIYELAANGSLSDRLQRAGGTAPLGWRRRLAIAVGLARAVLFLHSSQAAPVVHGNVRSSKVLLTEGFEPKLGGFGLASLRPSLGLARDHSVTVTMRTSLLGSQLAYLPDEFLKDGQLSTSLDVYSCGIVLLELLSGIKAYDASRKPRLLKDLVLDSDPSLPPEQLVDKTAGAWPSSVSSALLALALRCIGTRKSRPHIREVYEELEILHKGHFTDDLHVFAGSTFGGTFANAPQQHRPQRRRPAEMTDVHSAELPLAVPAAGPRSLKAGGAAVAKSDVASCKPVDARSLRHEDGTKKAYGGVSKADAFEVFPHEGTTSSLLLQSLEASFKADTDSWTFDLIEAKYGRAPAESLDPVMQLELEAARGEDKSDGRRSAEPFDRADAEAVSSRVPRADHGAGAASEALSGLSLSRAREDAAAAARRDALADVEPEVVGADSCTAPEERFPRERPPGGGADEGGPCEDSTKPAAAAGETSQEGPSNFEAGSVSEQAGACGSTGAYESQHISREMHTHPAKVRMMNKIQLYMEGRIDTAELVSLDADQDQAAAEENHSS</sequence>
<feature type="region of interest" description="Disordered" evidence="3">
    <location>
        <begin position="101"/>
        <end position="153"/>
    </location>
</feature>